<name>A0A934TSM4_9BURK</name>
<feature type="coiled-coil region" evidence="1">
    <location>
        <begin position="526"/>
        <end position="553"/>
    </location>
</feature>
<feature type="transmembrane region" description="Helical" evidence="2">
    <location>
        <begin position="361"/>
        <end position="382"/>
    </location>
</feature>
<keyword evidence="2" id="KW-0472">Membrane</keyword>
<dbReference type="SUPFAM" id="SSF111369">
    <property type="entry name" value="HlyD-like secretion proteins"/>
    <property type="match status" value="1"/>
</dbReference>
<protein>
    <recommendedName>
        <fullName evidence="5">HlyD family efflux transporter periplasmic adaptor subunit</fullName>
    </recommendedName>
</protein>
<reference evidence="3" key="2">
    <citation type="submission" date="2021-01" db="EMBL/GenBank/DDBJ databases">
        <authorList>
            <person name="Kang M."/>
        </authorList>
    </citation>
    <scope>NUCLEOTIDE SEQUENCE</scope>
    <source>
        <strain evidence="3">KACC 17527</strain>
    </source>
</reference>
<dbReference type="GO" id="GO:0016020">
    <property type="term" value="C:membrane"/>
    <property type="evidence" value="ECO:0007669"/>
    <property type="project" value="InterPro"/>
</dbReference>
<dbReference type="InterPro" id="IPR041881">
    <property type="entry name" value="PqqD_sf"/>
</dbReference>
<comment type="caution">
    <text evidence="3">The sequence shown here is derived from an EMBL/GenBank/DDBJ whole genome shotgun (WGS) entry which is preliminary data.</text>
</comment>
<dbReference type="Gene3D" id="1.10.287.470">
    <property type="entry name" value="Helix hairpin bin"/>
    <property type="match status" value="1"/>
</dbReference>
<keyword evidence="2" id="KW-0812">Transmembrane</keyword>
<feature type="transmembrane region" description="Helical" evidence="2">
    <location>
        <begin position="159"/>
        <end position="179"/>
    </location>
</feature>
<evidence type="ECO:0000256" key="2">
    <source>
        <dbReference type="SAM" id="Phobius"/>
    </source>
</evidence>
<dbReference type="GO" id="GO:0004222">
    <property type="term" value="F:metalloendopeptidase activity"/>
    <property type="evidence" value="ECO:0007669"/>
    <property type="project" value="InterPro"/>
</dbReference>
<keyword evidence="1" id="KW-0175">Coiled coil</keyword>
<dbReference type="RefSeq" id="WP_201170514.1">
    <property type="nucleotide sequence ID" value="NZ_JAEPWM010000003.1"/>
</dbReference>
<dbReference type="GO" id="GO:0005737">
    <property type="term" value="C:cytoplasm"/>
    <property type="evidence" value="ECO:0007669"/>
    <property type="project" value="TreeGrafter"/>
</dbReference>
<dbReference type="Gene3D" id="1.10.10.1150">
    <property type="entry name" value="Coenzyme PQQ synthesis protein D (PqqD)"/>
    <property type="match status" value="1"/>
</dbReference>
<dbReference type="Gene3D" id="2.40.50.100">
    <property type="match status" value="1"/>
</dbReference>
<gene>
    <name evidence="3" type="ORF">JJB11_11170</name>
</gene>
<accession>A0A934TSM4</accession>
<dbReference type="PANTHER" id="PTHR13325:SF3">
    <property type="entry name" value="MEMBRANE-BOUND TRANSCRIPTION FACTOR SITE-2 PROTEASE"/>
    <property type="match status" value="1"/>
</dbReference>
<dbReference type="EMBL" id="JAEPWM010000003">
    <property type="protein sequence ID" value="MBK6006653.1"/>
    <property type="molecule type" value="Genomic_DNA"/>
</dbReference>
<evidence type="ECO:0000256" key="1">
    <source>
        <dbReference type="SAM" id="Coils"/>
    </source>
</evidence>
<feature type="transmembrane region" description="Helical" evidence="2">
    <location>
        <begin position="228"/>
        <end position="249"/>
    </location>
</feature>
<feature type="transmembrane region" description="Helical" evidence="2">
    <location>
        <begin position="428"/>
        <end position="448"/>
    </location>
</feature>
<evidence type="ECO:0000313" key="3">
    <source>
        <dbReference type="EMBL" id="MBK6006653.1"/>
    </source>
</evidence>
<sequence>MSEALVSSSWYRVAQLQPRLRSHARLHRMRYRGALWYLVQDPVSQRVHRFTPAARFFIAAMNGERTVQQLWELTNRQLGADAPTQDDVIRLLGQLHAADLLQSDVSPDVTELFERGQQQERSQRQRSYFNPMALRVHLWDPDRFLQRVRPAIDLLWSRWGGLLWLLVVAPALVLLPLHWDDLTGNFSDRVKASGNLLMLWLVFPVIKALHEFGHAAAVKRGGGEVHDVGVVMLVLIPVPYVEATAATVFRSRWHRAVVAASGMAVEVFLAAIAFYLWLLAEPSLARAVLFNVMVVAGVSTLVFNGNPLLRYDAYYILSDLLEMPNLAQRATRYIGYLVERHAFGATDVDTPEVSRRDKAWLLAYGVLSACYRVLVTVAIALFIAKEFFFVGVLLALWAVGAMAVIPLVRMLRQLGNPRLRPHRQRVRAVIAGFVVAVLVLLFVVPAPFRTVLEGVAWLPPSAMVRAAEEGFVVRLVATPGSRVEAGDVLVQLASPTLQSKLEVAEGRVAELQAVYLSHLRDDRTQAAIALEQLNAAQSELATAREHAARLTVRADTAGVFMVQRPQDLPGRFQKQGDLIGYVLDRPQLVARVVATQDAADVVRAETTRVQVRLVHEPDRVFEGHLQREVPAGEEYLPSRVLALEGGGQLATDARDSRGERTLERTFQFDVAVQGVTGATPLFFGQRVHARFEHPPEPIGQQWLRSMRRLFLSQFHV</sequence>
<feature type="transmembrane region" description="Helical" evidence="2">
    <location>
        <begin position="284"/>
        <end position="303"/>
    </location>
</feature>
<organism evidence="3 4">
    <name type="scientific">Ramlibacter ginsenosidimutans</name>
    <dbReference type="NCBI Taxonomy" id="502333"/>
    <lineage>
        <taxon>Bacteria</taxon>
        <taxon>Pseudomonadati</taxon>
        <taxon>Pseudomonadota</taxon>
        <taxon>Betaproteobacteria</taxon>
        <taxon>Burkholderiales</taxon>
        <taxon>Comamonadaceae</taxon>
        <taxon>Ramlibacter</taxon>
    </lineage>
</organism>
<evidence type="ECO:0000313" key="4">
    <source>
        <dbReference type="Proteomes" id="UP000630528"/>
    </source>
</evidence>
<proteinExistence type="predicted"/>
<dbReference type="InterPro" id="IPR001193">
    <property type="entry name" value="MBTPS2"/>
</dbReference>
<dbReference type="Proteomes" id="UP000630528">
    <property type="component" value="Unassembled WGS sequence"/>
</dbReference>
<dbReference type="GO" id="GO:0031293">
    <property type="term" value="P:membrane protein intracellular domain proteolysis"/>
    <property type="evidence" value="ECO:0007669"/>
    <property type="project" value="TreeGrafter"/>
</dbReference>
<evidence type="ECO:0008006" key="5">
    <source>
        <dbReference type="Google" id="ProtNLM"/>
    </source>
</evidence>
<feature type="transmembrane region" description="Helical" evidence="2">
    <location>
        <begin position="256"/>
        <end position="278"/>
    </location>
</feature>
<dbReference type="PANTHER" id="PTHR13325">
    <property type="entry name" value="PROTEASE M50 MEMBRANE-BOUND TRANSCRIPTION FACTOR SITE 2 PROTEASE"/>
    <property type="match status" value="1"/>
</dbReference>
<keyword evidence="2" id="KW-1133">Transmembrane helix</keyword>
<feature type="transmembrane region" description="Helical" evidence="2">
    <location>
        <begin position="388"/>
        <end position="408"/>
    </location>
</feature>
<keyword evidence="4" id="KW-1185">Reference proteome</keyword>
<dbReference type="AlphaFoldDB" id="A0A934TSM4"/>
<reference evidence="3" key="1">
    <citation type="journal article" date="2012" name="J. Microbiol. Biotechnol.">
        <title>Ramlibacter ginsenosidimutans sp. nov., with ginsenoside-converting activity.</title>
        <authorList>
            <person name="Wang L."/>
            <person name="An D.S."/>
            <person name="Kim S.G."/>
            <person name="Jin F.X."/>
            <person name="Kim S.C."/>
            <person name="Lee S.T."/>
            <person name="Im W.T."/>
        </authorList>
    </citation>
    <scope>NUCLEOTIDE SEQUENCE</scope>
    <source>
        <strain evidence="3">KACC 17527</strain>
    </source>
</reference>